<organism evidence="2 3">
    <name type="scientific">Amycolatopsis lurida NRRL 2430</name>
    <dbReference type="NCBI Taxonomy" id="1460371"/>
    <lineage>
        <taxon>Bacteria</taxon>
        <taxon>Bacillati</taxon>
        <taxon>Actinomycetota</taxon>
        <taxon>Actinomycetes</taxon>
        <taxon>Pseudonocardiales</taxon>
        <taxon>Pseudonocardiaceae</taxon>
        <taxon>Amycolatopsis</taxon>
    </lineage>
</organism>
<evidence type="ECO:0000313" key="3">
    <source>
        <dbReference type="Proteomes" id="UP000256220"/>
    </source>
</evidence>
<gene>
    <name evidence="2" type="ORF">BB31_41675</name>
</gene>
<feature type="signal peptide" evidence="1">
    <location>
        <begin position="1"/>
        <end position="27"/>
    </location>
</feature>
<protein>
    <submittedName>
        <fullName evidence="2">Uncharacterized protein</fullName>
    </submittedName>
</protein>
<dbReference type="AlphaFoldDB" id="A0A2P2FFE6"/>
<name>A0A2P2FFE6_AMYLU</name>
<feature type="chain" id="PRO_5015128466" evidence="1">
    <location>
        <begin position="28"/>
        <end position="133"/>
    </location>
</feature>
<keyword evidence="3" id="KW-1185">Reference proteome</keyword>
<dbReference type="RefSeq" id="WP_091598952.1">
    <property type="nucleotide sequence ID" value="NZ_JFBM01000070.1"/>
</dbReference>
<dbReference type="EMBL" id="JFBM01000070">
    <property type="protein sequence ID" value="KFU75419.1"/>
    <property type="molecule type" value="Genomic_DNA"/>
</dbReference>
<dbReference type="Proteomes" id="UP000256220">
    <property type="component" value="Unassembled WGS sequence"/>
</dbReference>
<proteinExistence type="predicted"/>
<reference evidence="2 3" key="1">
    <citation type="journal article" date="2014" name="Genome Announc.">
        <title>Draft Genome Sequence of Amycolatopsis lurida NRRL 2430, Producer of the Glycopeptide Family Antibiotic Ristocetin.</title>
        <authorList>
            <person name="Kwun M.J."/>
            <person name="Hong H.J."/>
        </authorList>
    </citation>
    <scope>NUCLEOTIDE SEQUENCE [LARGE SCALE GENOMIC DNA]</scope>
    <source>
        <strain evidence="2 3">NRRL 2430</strain>
    </source>
</reference>
<sequence length="133" mass="14246">MRKVLGLAAVLAMAFAGQVAVSGTASAGVTADDCWRHPQGKLCGGLQNKTSRPQIAYIEDNGFHNTTVPAGRGTNPNIDYDGFVVTGNCTARATSVRYINGLGPSYNYTLVNSGKRYKFRTDEIVMLQGLVCR</sequence>
<accession>A0A2P2FFE6</accession>
<comment type="caution">
    <text evidence="2">The sequence shown here is derived from an EMBL/GenBank/DDBJ whole genome shotgun (WGS) entry which is preliminary data.</text>
</comment>
<evidence type="ECO:0000256" key="1">
    <source>
        <dbReference type="SAM" id="SignalP"/>
    </source>
</evidence>
<keyword evidence="1" id="KW-0732">Signal</keyword>
<evidence type="ECO:0000313" key="2">
    <source>
        <dbReference type="EMBL" id="KFU75419.1"/>
    </source>
</evidence>